<evidence type="ECO:0000313" key="2">
    <source>
        <dbReference type="Proteomes" id="UP000054270"/>
    </source>
</evidence>
<keyword evidence="2" id="KW-1185">Reference proteome</keyword>
<accession>A0A0D2LWT7</accession>
<proteinExistence type="predicted"/>
<protein>
    <submittedName>
        <fullName evidence="1">Uncharacterized protein</fullName>
    </submittedName>
</protein>
<dbReference type="EMBL" id="KN817648">
    <property type="protein sequence ID" value="KJA15328.1"/>
    <property type="molecule type" value="Genomic_DNA"/>
</dbReference>
<sequence>MRTARCSGHQVYAVTIARRVQHLCHDRSFPQGIAISTTRDNAFVATLCAKSARALIGHRCVKFPRFRPSSRYHQRGFSIYTYTVPLGRWLRPHLFMLSGLPCSISPRSDFPALPLVLRRALRVTNCSSLASTFGIPRSRVWIEWGQIAQA</sequence>
<organism evidence="1 2">
    <name type="scientific">Hypholoma sublateritium (strain FD-334 SS-4)</name>
    <dbReference type="NCBI Taxonomy" id="945553"/>
    <lineage>
        <taxon>Eukaryota</taxon>
        <taxon>Fungi</taxon>
        <taxon>Dikarya</taxon>
        <taxon>Basidiomycota</taxon>
        <taxon>Agaricomycotina</taxon>
        <taxon>Agaricomycetes</taxon>
        <taxon>Agaricomycetidae</taxon>
        <taxon>Agaricales</taxon>
        <taxon>Agaricineae</taxon>
        <taxon>Strophariaceae</taxon>
        <taxon>Hypholoma</taxon>
    </lineage>
</organism>
<dbReference type="Proteomes" id="UP000054270">
    <property type="component" value="Unassembled WGS sequence"/>
</dbReference>
<name>A0A0D2LWT7_HYPSF</name>
<dbReference type="AlphaFoldDB" id="A0A0D2LWT7"/>
<gene>
    <name evidence="1" type="ORF">HYPSUDRAFT_391755</name>
</gene>
<reference evidence="2" key="1">
    <citation type="submission" date="2014-04" db="EMBL/GenBank/DDBJ databases">
        <title>Evolutionary Origins and Diversification of the Mycorrhizal Mutualists.</title>
        <authorList>
            <consortium name="DOE Joint Genome Institute"/>
            <consortium name="Mycorrhizal Genomics Consortium"/>
            <person name="Kohler A."/>
            <person name="Kuo A."/>
            <person name="Nagy L.G."/>
            <person name="Floudas D."/>
            <person name="Copeland A."/>
            <person name="Barry K.W."/>
            <person name="Cichocki N."/>
            <person name="Veneault-Fourrey C."/>
            <person name="LaButti K."/>
            <person name="Lindquist E.A."/>
            <person name="Lipzen A."/>
            <person name="Lundell T."/>
            <person name="Morin E."/>
            <person name="Murat C."/>
            <person name="Riley R."/>
            <person name="Ohm R."/>
            <person name="Sun H."/>
            <person name="Tunlid A."/>
            <person name="Henrissat B."/>
            <person name="Grigoriev I.V."/>
            <person name="Hibbett D.S."/>
            <person name="Martin F."/>
        </authorList>
    </citation>
    <scope>NUCLEOTIDE SEQUENCE [LARGE SCALE GENOMIC DNA]</scope>
    <source>
        <strain evidence="2">FD-334 SS-4</strain>
    </source>
</reference>
<evidence type="ECO:0000313" key="1">
    <source>
        <dbReference type="EMBL" id="KJA15328.1"/>
    </source>
</evidence>